<dbReference type="AlphaFoldDB" id="A0AA51X948"/>
<dbReference type="KEGG" id="plei:Q9312_07715"/>
<evidence type="ECO:0000313" key="2">
    <source>
        <dbReference type="EMBL" id="WMS88795.1"/>
    </source>
</evidence>
<keyword evidence="1" id="KW-0472">Membrane</keyword>
<dbReference type="EMBL" id="CP133548">
    <property type="protein sequence ID" value="WMS88795.1"/>
    <property type="molecule type" value="Genomic_DNA"/>
</dbReference>
<dbReference type="RefSeq" id="WP_309204018.1">
    <property type="nucleotide sequence ID" value="NZ_CP133548.1"/>
</dbReference>
<keyword evidence="3" id="KW-1185">Reference proteome</keyword>
<reference evidence="2 3" key="1">
    <citation type="submission" date="2023-08" db="EMBL/GenBank/DDBJ databases">
        <title>Pleionea litopenaei sp. nov., isolated from stomach of juvenile Litopenaeus vannamei.</title>
        <authorList>
            <person name="Rho A.M."/>
            <person name="Hwang C.Y."/>
        </authorList>
    </citation>
    <scope>NUCLEOTIDE SEQUENCE [LARGE SCALE GENOMIC DNA]</scope>
    <source>
        <strain evidence="2 3">HL-JVS1</strain>
    </source>
</reference>
<feature type="transmembrane region" description="Helical" evidence="1">
    <location>
        <begin position="32"/>
        <end position="53"/>
    </location>
</feature>
<evidence type="ECO:0000256" key="1">
    <source>
        <dbReference type="SAM" id="Phobius"/>
    </source>
</evidence>
<protein>
    <submittedName>
        <fullName evidence="2">Uncharacterized protein</fullName>
    </submittedName>
</protein>
<keyword evidence="1" id="KW-1133">Transmembrane helix</keyword>
<accession>A0AA51X948</accession>
<feature type="transmembrane region" description="Helical" evidence="1">
    <location>
        <begin position="7"/>
        <end position="26"/>
    </location>
</feature>
<keyword evidence="1" id="KW-0812">Transmembrane</keyword>
<gene>
    <name evidence="2" type="ORF">Q9312_07715</name>
</gene>
<evidence type="ECO:0000313" key="3">
    <source>
        <dbReference type="Proteomes" id="UP001239782"/>
    </source>
</evidence>
<sequence>MRFSQVITLFAAVFAVLGLMLGVVVLHDSSAAFLLTPLLCIVGLILFTAIANAPRLTEVFRQMQVDRAKLRLLNSKQAAQSHLIKREQQLEQQKQLIFEAALAGDQSITLNMLQPEQAKSLRWLKRLASEHFSTMKQLRGSLGENTIDWHVELLRLIEQQQQQQAFELSLNRQQSIQFLNNHLSYLEQANARAA</sequence>
<proteinExistence type="predicted"/>
<name>A0AA51X948_9GAMM</name>
<dbReference type="Proteomes" id="UP001239782">
    <property type="component" value="Chromosome"/>
</dbReference>
<organism evidence="2 3">
    <name type="scientific">Pleionea litopenaei</name>
    <dbReference type="NCBI Taxonomy" id="3070815"/>
    <lineage>
        <taxon>Bacteria</taxon>
        <taxon>Pseudomonadati</taxon>
        <taxon>Pseudomonadota</taxon>
        <taxon>Gammaproteobacteria</taxon>
        <taxon>Oceanospirillales</taxon>
        <taxon>Pleioneaceae</taxon>
        <taxon>Pleionea</taxon>
    </lineage>
</organism>